<keyword evidence="9" id="KW-0223">Dioxygenase</keyword>
<evidence type="ECO:0000256" key="12">
    <source>
        <dbReference type="ARBA" id="ARBA00023180"/>
    </source>
</evidence>
<dbReference type="SUPFAM" id="SSF48452">
    <property type="entry name" value="TPR-like"/>
    <property type="match status" value="1"/>
</dbReference>
<dbReference type="Pfam" id="PF08336">
    <property type="entry name" value="P4Ha_N"/>
    <property type="match status" value="1"/>
</dbReference>
<reference evidence="15 16" key="1">
    <citation type="journal article" date="2007" name="Nature">
        <title>Evolution of genes and genomes on the Drosophila phylogeny.</title>
        <authorList>
            <consortium name="Drosophila 12 Genomes Consortium"/>
            <person name="Clark A.G."/>
            <person name="Eisen M.B."/>
            <person name="Smith D.R."/>
            <person name="Bergman C.M."/>
            <person name="Oliver B."/>
            <person name="Markow T.A."/>
            <person name="Kaufman T.C."/>
            <person name="Kellis M."/>
            <person name="Gelbart W."/>
            <person name="Iyer V.N."/>
            <person name="Pollard D.A."/>
            <person name="Sackton T.B."/>
            <person name="Larracuente A.M."/>
            <person name="Singh N.D."/>
            <person name="Abad J.P."/>
            <person name="Abt D.N."/>
            <person name="Adryan B."/>
            <person name="Aguade M."/>
            <person name="Akashi H."/>
            <person name="Anderson W.W."/>
            <person name="Aquadro C.F."/>
            <person name="Ardell D.H."/>
            <person name="Arguello R."/>
            <person name="Artieri C.G."/>
            <person name="Barbash D.A."/>
            <person name="Barker D."/>
            <person name="Barsanti P."/>
            <person name="Batterham P."/>
            <person name="Batzoglou S."/>
            <person name="Begun D."/>
            <person name="Bhutkar A."/>
            <person name="Blanco E."/>
            <person name="Bosak S.A."/>
            <person name="Bradley R.K."/>
            <person name="Brand A.D."/>
            <person name="Brent M.R."/>
            <person name="Brooks A.N."/>
            <person name="Brown R.H."/>
            <person name="Butlin R.K."/>
            <person name="Caggese C."/>
            <person name="Calvi B.R."/>
            <person name="Bernardo de Carvalho A."/>
            <person name="Caspi A."/>
            <person name="Castrezana S."/>
            <person name="Celniker S.E."/>
            <person name="Chang J.L."/>
            <person name="Chapple C."/>
            <person name="Chatterji S."/>
            <person name="Chinwalla A."/>
            <person name="Civetta A."/>
            <person name="Clifton S.W."/>
            <person name="Comeron J.M."/>
            <person name="Costello J.C."/>
            <person name="Coyne J.A."/>
            <person name="Daub J."/>
            <person name="David R.G."/>
            <person name="Delcher A.L."/>
            <person name="Delehaunty K."/>
            <person name="Do C.B."/>
            <person name="Ebling H."/>
            <person name="Edwards K."/>
            <person name="Eickbush T."/>
            <person name="Evans J.D."/>
            <person name="Filipski A."/>
            <person name="Findeiss S."/>
            <person name="Freyhult E."/>
            <person name="Fulton L."/>
            <person name="Fulton R."/>
            <person name="Garcia A.C."/>
            <person name="Gardiner A."/>
            <person name="Garfield D.A."/>
            <person name="Garvin B.E."/>
            <person name="Gibson G."/>
            <person name="Gilbert D."/>
            <person name="Gnerre S."/>
            <person name="Godfrey J."/>
            <person name="Good R."/>
            <person name="Gotea V."/>
            <person name="Gravely B."/>
            <person name="Greenberg A.J."/>
            <person name="Griffiths-Jones S."/>
            <person name="Gross S."/>
            <person name="Guigo R."/>
            <person name="Gustafson E.A."/>
            <person name="Haerty W."/>
            <person name="Hahn M.W."/>
            <person name="Halligan D.L."/>
            <person name="Halpern A.L."/>
            <person name="Halter G.M."/>
            <person name="Han M.V."/>
            <person name="Heger A."/>
            <person name="Hillier L."/>
            <person name="Hinrichs A.S."/>
            <person name="Holmes I."/>
            <person name="Hoskins R.A."/>
            <person name="Hubisz M.J."/>
            <person name="Hultmark D."/>
            <person name="Huntley M.A."/>
            <person name="Jaffe D.B."/>
            <person name="Jagadeeshan S."/>
            <person name="Jeck W.R."/>
            <person name="Johnson J."/>
            <person name="Jones C.D."/>
            <person name="Jordan W.C."/>
            <person name="Karpen G.H."/>
            <person name="Kataoka E."/>
            <person name="Keightley P.D."/>
            <person name="Kheradpour P."/>
            <person name="Kirkness E.F."/>
            <person name="Koerich L.B."/>
            <person name="Kristiansen K."/>
            <person name="Kudrna D."/>
            <person name="Kulathinal R.J."/>
            <person name="Kumar S."/>
            <person name="Kwok R."/>
            <person name="Lander E."/>
            <person name="Langley C.H."/>
            <person name="Lapoint R."/>
            <person name="Lazzaro B.P."/>
            <person name="Lee S.J."/>
            <person name="Levesque L."/>
            <person name="Li R."/>
            <person name="Lin C.F."/>
            <person name="Lin M.F."/>
            <person name="Lindblad-Toh K."/>
            <person name="Llopart A."/>
            <person name="Long M."/>
            <person name="Low L."/>
            <person name="Lozovsky E."/>
            <person name="Lu J."/>
            <person name="Luo M."/>
            <person name="Machado C.A."/>
            <person name="Makalowski W."/>
            <person name="Marzo M."/>
            <person name="Matsuda M."/>
            <person name="Matzkin L."/>
            <person name="McAllister B."/>
            <person name="McBride C.S."/>
            <person name="McKernan B."/>
            <person name="McKernan K."/>
            <person name="Mendez-Lago M."/>
            <person name="Minx P."/>
            <person name="Mollenhauer M.U."/>
            <person name="Montooth K."/>
            <person name="Mount S.M."/>
            <person name="Mu X."/>
            <person name="Myers E."/>
            <person name="Negre B."/>
            <person name="Newfeld S."/>
            <person name="Nielsen R."/>
            <person name="Noor M.A."/>
            <person name="O'Grady P."/>
            <person name="Pachter L."/>
            <person name="Papaceit M."/>
            <person name="Parisi M.J."/>
            <person name="Parisi M."/>
            <person name="Parts L."/>
            <person name="Pedersen J.S."/>
            <person name="Pesole G."/>
            <person name="Phillippy A.M."/>
            <person name="Ponting C.P."/>
            <person name="Pop M."/>
            <person name="Porcelli D."/>
            <person name="Powell J.R."/>
            <person name="Prohaska S."/>
            <person name="Pruitt K."/>
            <person name="Puig M."/>
            <person name="Quesneville H."/>
            <person name="Ram K.R."/>
            <person name="Rand D."/>
            <person name="Rasmussen M.D."/>
            <person name="Reed L.K."/>
            <person name="Reenan R."/>
            <person name="Reily A."/>
            <person name="Remington K.A."/>
            <person name="Rieger T.T."/>
            <person name="Ritchie M.G."/>
            <person name="Robin C."/>
            <person name="Rogers Y.H."/>
            <person name="Rohde C."/>
            <person name="Rozas J."/>
            <person name="Rubenfield M.J."/>
            <person name="Ruiz A."/>
            <person name="Russo S."/>
            <person name="Salzberg S.L."/>
            <person name="Sanchez-Gracia A."/>
            <person name="Saranga D.J."/>
            <person name="Sato H."/>
            <person name="Schaeffer S.W."/>
            <person name="Schatz M.C."/>
            <person name="Schlenke T."/>
            <person name="Schwartz R."/>
            <person name="Segarra C."/>
            <person name="Singh R.S."/>
            <person name="Sirot L."/>
            <person name="Sirota M."/>
            <person name="Sisneros N.B."/>
            <person name="Smith C.D."/>
            <person name="Smith T.F."/>
            <person name="Spieth J."/>
            <person name="Stage D.E."/>
            <person name="Stark A."/>
            <person name="Stephan W."/>
            <person name="Strausberg R.L."/>
            <person name="Strempel S."/>
            <person name="Sturgill D."/>
            <person name="Sutton G."/>
            <person name="Sutton G.G."/>
            <person name="Tao W."/>
            <person name="Teichmann S."/>
            <person name="Tobari Y.N."/>
            <person name="Tomimura Y."/>
            <person name="Tsolas J.M."/>
            <person name="Valente V.L."/>
            <person name="Venter E."/>
            <person name="Venter J.C."/>
            <person name="Vicario S."/>
            <person name="Vieira F.G."/>
            <person name="Vilella A.J."/>
            <person name="Villasante A."/>
            <person name="Walenz B."/>
            <person name="Wang J."/>
            <person name="Wasserman M."/>
            <person name="Watts T."/>
            <person name="Wilson D."/>
            <person name="Wilson R.K."/>
            <person name="Wing R.A."/>
            <person name="Wolfner M.F."/>
            <person name="Wong A."/>
            <person name="Wong G.K."/>
            <person name="Wu C.I."/>
            <person name="Wu G."/>
            <person name="Yamamoto D."/>
            <person name="Yang H.P."/>
            <person name="Yang S.P."/>
            <person name="Yorke J.A."/>
            <person name="Yoshida K."/>
            <person name="Zdobnov E."/>
            <person name="Zhang P."/>
            <person name="Zhang Y."/>
            <person name="Zimin A.V."/>
            <person name="Baldwin J."/>
            <person name="Abdouelleil A."/>
            <person name="Abdulkadir J."/>
            <person name="Abebe A."/>
            <person name="Abera B."/>
            <person name="Abreu J."/>
            <person name="Acer S.C."/>
            <person name="Aftuck L."/>
            <person name="Alexander A."/>
            <person name="An P."/>
            <person name="Anderson E."/>
            <person name="Anderson S."/>
            <person name="Arachi H."/>
            <person name="Azer M."/>
            <person name="Bachantsang P."/>
            <person name="Barry A."/>
            <person name="Bayul T."/>
            <person name="Berlin A."/>
            <person name="Bessette D."/>
            <person name="Bloom T."/>
            <person name="Blye J."/>
            <person name="Boguslavskiy L."/>
            <person name="Bonnet C."/>
            <person name="Boukhgalter B."/>
            <person name="Bourzgui I."/>
            <person name="Brown A."/>
            <person name="Cahill P."/>
            <person name="Channer S."/>
            <person name="Cheshatsang Y."/>
            <person name="Chuda L."/>
            <person name="Citroen M."/>
            <person name="Collymore A."/>
            <person name="Cooke P."/>
            <person name="Costello M."/>
            <person name="D'Aco K."/>
            <person name="Daza R."/>
            <person name="De Haan G."/>
            <person name="DeGray S."/>
            <person name="DeMaso C."/>
            <person name="Dhargay N."/>
            <person name="Dooley K."/>
            <person name="Dooley E."/>
            <person name="Doricent M."/>
            <person name="Dorje P."/>
            <person name="Dorjee K."/>
            <person name="Dupes A."/>
            <person name="Elong R."/>
            <person name="Falk J."/>
            <person name="Farina A."/>
            <person name="Faro S."/>
            <person name="Ferguson D."/>
            <person name="Fisher S."/>
            <person name="Foley C.D."/>
            <person name="Franke A."/>
            <person name="Friedrich D."/>
            <person name="Gadbois L."/>
            <person name="Gearin G."/>
            <person name="Gearin C.R."/>
            <person name="Giannoukos G."/>
            <person name="Goode T."/>
            <person name="Graham J."/>
            <person name="Grandbois E."/>
            <person name="Grewal S."/>
            <person name="Gyaltsen K."/>
            <person name="Hafez N."/>
            <person name="Hagos B."/>
            <person name="Hall J."/>
            <person name="Henson C."/>
            <person name="Hollinger A."/>
            <person name="Honan T."/>
            <person name="Huard M.D."/>
            <person name="Hughes L."/>
            <person name="Hurhula B."/>
            <person name="Husby M.E."/>
            <person name="Kamat A."/>
            <person name="Kanga B."/>
            <person name="Kashin S."/>
            <person name="Khazanovich D."/>
            <person name="Kisner P."/>
            <person name="Lance K."/>
            <person name="Lara M."/>
            <person name="Lee W."/>
            <person name="Lennon N."/>
            <person name="Letendre F."/>
            <person name="LeVine R."/>
            <person name="Lipovsky A."/>
            <person name="Liu X."/>
            <person name="Liu J."/>
            <person name="Liu S."/>
            <person name="Lokyitsang T."/>
            <person name="Lokyitsang Y."/>
            <person name="Lubonja R."/>
            <person name="Lui A."/>
            <person name="MacDonald P."/>
            <person name="Magnisalis V."/>
            <person name="Maru K."/>
            <person name="Matthews C."/>
            <person name="McCusker W."/>
            <person name="McDonough S."/>
            <person name="Mehta T."/>
            <person name="Meldrim J."/>
            <person name="Meneus L."/>
            <person name="Mihai O."/>
            <person name="Mihalev A."/>
            <person name="Mihova T."/>
            <person name="Mittelman R."/>
            <person name="Mlenga V."/>
            <person name="Montmayeur A."/>
            <person name="Mulrain L."/>
            <person name="Navidi A."/>
            <person name="Naylor J."/>
            <person name="Negash T."/>
            <person name="Nguyen T."/>
            <person name="Nguyen N."/>
            <person name="Nicol R."/>
            <person name="Norbu C."/>
            <person name="Norbu N."/>
            <person name="Novod N."/>
            <person name="O'Neill B."/>
            <person name="Osman S."/>
            <person name="Markiewicz E."/>
            <person name="Oyono O.L."/>
            <person name="Patti C."/>
            <person name="Phunkhang P."/>
            <person name="Pierre F."/>
            <person name="Priest M."/>
            <person name="Raghuraman S."/>
            <person name="Rege F."/>
            <person name="Reyes R."/>
            <person name="Rise C."/>
            <person name="Rogov P."/>
            <person name="Ross K."/>
            <person name="Ryan E."/>
            <person name="Settipalli S."/>
            <person name="Shea T."/>
            <person name="Sherpa N."/>
            <person name="Shi L."/>
            <person name="Shih D."/>
            <person name="Sparrow T."/>
            <person name="Spaulding J."/>
            <person name="Stalker J."/>
            <person name="Stange-Thomann N."/>
            <person name="Stavropoulos S."/>
            <person name="Stone C."/>
            <person name="Strader C."/>
            <person name="Tesfaye S."/>
            <person name="Thomson T."/>
            <person name="Thoulutsang Y."/>
            <person name="Thoulutsang D."/>
            <person name="Topham K."/>
            <person name="Topping I."/>
            <person name="Tsamla T."/>
            <person name="Vassiliev H."/>
            <person name="Vo A."/>
            <person name="Wangchuk T."/>
            <person name="Wangdi T."/>
            <person name="Weiand M."/>
            <person name="Wilkinson J."/>
            <person name="Wilson A."/>
            <person name="Yadav S."/>
            <person name="Young G."/>
            <person name="Yu Q."/>
            <person name="Zembek L."/>
            <person name="Zhong D."/>
            <person name="Zimmer A."/>
            <person name="Zwirko Z."/>
            <person name="Jaffe D.B."/>
            <person name="Alvarez P."/>
            <person name="Brockman W."/>
            <person name="Butler J."/>
            <person name="Chin C."/>
            <person name="Gnerre S."/>
            <person name="Grabherr M."/>
            <person name="Kleber M."/>
            <person name="Mauceli E."/>
            <person name="MacCallum I."/>
        </authorList>
    </citation>
    <scope>NUCLEOTIDE SEQUENCE [LARGE SCALE GENOMIC DNA]</scope>
    <source>
        <strain evidence="16">MSH-3 / Tucson 14011-0111.49</strain>
    </source>
</reference>
<feature type="domain" description="Fe2OG dioxygenase" evidence="14">
    <location>
        <begin position="418"/>
        <end position="520"/>
    </location>
</feature>
<keyword evidence="16" id="KW-1185">Reference proteome</keyword>
<feature type="region of interest" description="Disordered" evidence="13">
    <location>
        <begin position="1"/>
        <end position="31"/>
    </location>
</feature>
<evidence type="ECO:0000256" key="13">
    <source>
        <dbReference type="SAM" id="MobiDB-lite"/>
    </source>
</evidence>
<dbReference type="Gene3D" id="2.60.120.620">
    <property type="entry name" value="q2cbj1_9rhob like domain"/>
    <property type="match status" value="1"/>
</dbReference>
<evidence type="ECO:0000256" key="3">
    <source>
        <dbReference type="ARBA" id="ARBA00004319"/>
    </source>
</evidence>
<dbReference type="eggNOG" id="KOG1591">
    <property type="taxonomic scope" value="Eukaryota"/>
</dbReference>
<dbReference type="InterPro" id="IPR005123">
    <property type="entry name" value="Oxoglu/Fe-dep_dioxygenase_dom"/>
</dbReference>
<dbReference type="Pfam" id="PF13640">
    <property type="entry name" value="2OG-FeII_Oxy_3"/>
    <property type="match status" value="1"/>
</dbReference>
<accession>B4GNC8</accession>
<dbReference type="InterPro" id="IPR011990">
    <property type="entry name" value="TPR-like_helical_dom_sf"/>
</dbReference>
<keyword evidence="12" id="KW-0325">Glycoprotein</keyword>
<proteinExistence type="inferred from homology"/>
<comment type="similarity">
    <text evidence="4">Belongs to the P4HA family.</text>
</comment>
<dbReference type="PhylomeDB" id="B4GNC8"/>
<organism evidence="16">
    <name type="scientific">Drosophila persimilis</name>
    <name type="common">Fruit fly</name>
    <dbReference type="NCBI Taxonomy" id="7234"/>
    <lineage>
        <taxon>Eukaryota</taxon>
        <taxon>Metazoa</taxon>
        <taxon>Ecdysozoa</taxon>
        <taxon>Arthropoda</taxon>
        <taxon>Hexapoda</taxon>
        <taxon>Insecta</taxon>
        <taxon>Pterygota</taxon>
        <taxon>Neoptera</taxon>
        <taxon>Endopterygota</taxon>
        <taxon>Diptera</taxon>
        <taxon>Brachycera</taxon>
        <taxon>Muscomorpha</taxon>
        <taxon>Ephydroidea</taxon>
        <taxon>Drosophilidae</taxon>
        <taxon>Drosophila</taxon>
        <taxon>Sophophora</taxon>
    </lineage>
</organism>
<evidence type="ECO:0000256" key="1">
    <source>
        <dbReference type="ARBA" id="ARBA00001961"/>
    </source>
</evidence>
<dbReference type="Proteomes" id="UP000008744">
    <property type="component" value="Unassembled WGS sequence"/>
</dbReference>
<evidence type="ECO:0000256" key="7">
    <source>
        <dbReference type="ARBA" id="ARBA00022824"/>
    </source>
</evidence>
<dbReference type="FunFam" id="2.60.120.620:FF:000011">
    <property type="entry name" value="Prolyl alpha subunit"/>
    <property type="match status" value="1"/>
</dbReference>
<dbReference type="PROSITE" id="PS51471">
    <property type="entry name" value="FE2OG_OXY"/>
    <property type="match status" value="1"/>
</dbReference>
<dbReference type="OMA" id="PIMINDY"/>
<dbReference type="GO" id="GO:0004656">
    <property type="term" value="F:procollagen-proline 4-dioxygenase activity"/>
    <property type="evidence" value="ECO:0007669"/>
    <property type="project" value="UniProtKB-EC"/>
</dbReference>
<gene>
    <name evidence="15" type="primary">Dper\GL13995</name>
    <name evidence="15" type="ORF">Dper_GL13995</name>
</gene>
<keyword evidence="11" id="KW-0408">Iron</keyword>
<keyword evidence="8" id="KW-0847">Vitamin C</keyword>
<evidence type="ECO:0000256" key="4">
    <source>
        <dbReference type="ARBA" id="ARBA00006511"/>
    </source>
</evidence>
<dbReference type="PANTHER" id="PTHR10869:SF244">
    <property type="entry name" value="PROLYL 4-HYDROXYLASE SUBUNIT ALPHA-2"/>
    <property type="match status" value="1"/>
</dbReference>
<dbReference type="Gene3D" id="1.25.40.10">
    <property type="entry name" value="Tetratricopeptide repeat domain"/>
    <property type="match status" value="1"/>
</dbReference>
<evidence type="ECO:0000256" key="9">
    <source>
        <dbReference type="ARBA" id="ARBA00022964"/>
    </source>
</evidence>
<dbReference type="SMART" id="SM00702">
    <property type="entry name" value="P4Hc"/>
    <property type="match status" value="1"/>
</dbReference>
<dbReference type="InterPro" id="IPR006620">
    <property type="entry name" value="Pro_4_hyd_alph"/>
</dbReference>
<dbReference type="GO" id="GO:0005788">
    <property type="term" value="C:endoplasmic reticulum lumen"/>
    <property type="evidence" value="ECO:0007669"/>
    <property type="project" value="UniProtKB-SubCell"/>
</dbReference>
<evidence type="ECO:0000256" key="11">
    <source>
        <dbReference type="ARBA" id="ARBA00023004"/>
    </source>
</evidence>
<comment type="subcellular location">
    <subcellularLocation>
        <location evidence="3">Endoplasmic reticulum lumen</location>
    </subcellularLocation>
</comment>
<keyword evidence="6" id="KW-0479">Metal-binding</keyword>
<dbReference type="GO" id="GO:0031418">
    <property type="term" value="F:L-ascorbic acid binding"/>
    <property type="evidence" value="ECO:0007669"/>
    <property type="project" value="UniProtKB-KW"/>
</dbReference>
<protein>
    <recommendedName>
        <fullName evidence="5">procollagen-proline 4-dioxygenase</fullName>
        <ecNumber evidence="5">1.14.11.2</ecNumber>
    </recommendedName>
</protein>
<dbReference type="InterPro" id="IPR013547">
    <property type="entry name" value="P4H_N"/>
</dbReference>
<dbReference type="EC" id="1.14.11.2" evidence="5"/>
<evidence type="ECO:0000259" key="14">
    <source>
        <dbReference type="PROSITE" id="PS51471"/>
    </source>
</evidence>
<name>B4GNC8_DROPE</name>
<evidence type="ECO:0000256" key="6">
    <source>
        <dbReference type="ARBA" id="ARBA00022723"/>
    </source>
</evidence>
<dbReference type="Gene3D" id="6.10.140.1460">
    <property type="match status" value="1"/>
</dbReference>
<dbReference type="InterPro" id="IPR044862">
    <property type="entry name" value="Pro_4_hyd_alph_FE2OG_OXY"/>
</dbReference>
<evidence type="ECO:0000256" key="10">
    <source>
        <dbReference type="ARBA" id="ARBA00023002"/>
    </source>
</evidence>
<dbReference type="InterPro" id="IPR045054">
    <property type="entry name" value="P4HA-like"/>
</dbReference>
<keyword evidence="10" id="KW-0560">Oxidoreductase</keyword>
<dbReference type="EMBL" id="CH479186">
    <property type="protein sequence ID" value="EDW39254.1"/>
    <property type="molecule type" value="Genomic_DNA"/>
</dbReference>
<dbReference type="HOGENOM" id="CLU_024155_1_1_1"/>
<comment type="function">
    <text evidence="2">Catalyzes the post-translational formation of 4-hydroxyproline in -Xaa-Pro-Gly- sequences in collagens and other proteins.</text>
</comment>
<dbReference type="STRING" id="7234.B4GNC8"/>
<dbReference type="SMR" id="B4GNC8"/>
<evidence type="ECO:0000313" key="15">
    <source>
        <dbReference type="EMBL" id="EDW39254.1"/>
    </source>
</evidence>
<evidence type="ECO:0000256" key="2">
    <source>
        <dbReference type="ARBA" id="ARBA00002035"/>
    </source>
</evidence>
<evidence type="ECO:0000313" key="16">
    <source>
        <dbReference type="Proteomes" id="UP000008744"/>
    </source>
</evidence>
<feature type="compositionally biased region" description="Basic residues" evidence="13">
    <location>
        <begin position="1"/>
        <end position="12"/>
    </location>
</feature>
<evidence type="ECO:0000256" key="5">
    <source>
        <dbReference type="ARBA" id="ARBA00012269"/>
    </source>
</evidence>
<comment type="cofactor">
    <cofactor evidence="1">
        <name>L-ascorbate</name>
        <dbReference type="ChEBI" id="CHEBI:38290"/>
    </cofactor>
</comment>
<dbReference type="PANTHER" id="PTHR10869">
    <property type="entry name" value="PROLYL 4-HYDROXYLASE ALPHA SUBUNIT"/>
    <property type="match status" value="1"/>
</dbReference>
<sequence length="535" mass="60803">MAPKKQAKKRRSTVCIKEEQTGGAAEPPKEISQQVGLQSGSLTGAEYSLSVVSMKPLVELETKLIQNLDDYVKALAHKLQILRRHISEMRLENEKAQRNVVLYLSHPLNAFALIRRLHVDWVQWRKYMEQPVGGAQMRSFDAWRDHLPTQLDLQDACNGIARIQDIYGLQEKHIMRGQLAGIKYNISMSTGDIFAVGQHLSRTTNAKEAVPWLEEVKRRLRNQTPGPLAVDKAEVLLLLAETYIKSKHYADALPILDRALKHNIADAVLLRRREEVQQLIAKEPSTVLDNGEPKDNSKVAILKWGCRGFSREQSPKALHCCYNFTTTPFLRLAPLKMELLGEHPYVVVYHDVLSDSEIAEILEMAERRMARTSTVAQPNRTSSPTRTALGAWLKRSSNALTRRIARRVRDMSGLQLEGSERMQVINYGIGGHYVPHKDWFTQHPEVMGNRLATVLFYLTDVEQGGATMFNKAEHKVLPRRGTALFWYNLHTDGEGDWSTTHAACPIIVGSKWVLTQWIRERNQIFIRPCLGRTSD</sequence>
<keyword evidence="7" id="KW-0256">Endoplasmic reticulum</keyword>
<dbReference type="OrthoDB" id="420380at2759"/>
<dbReference type="GO" id="GO:0005506">
    <property type="term" value="F:iron ion binding"/>
    <property type="evidence" value="ECO:0007669"/>
    <property type="project" value="InterPro"/>
</dbReference>
<evidence type="ECO:0000256" key="8">
    <source>
        <dbReference type="ARBA" id="ARBA00022896"/>
    </source>
</evidence>
<dbReference type="AlphaFoldDB" id="B4GNC8"/>